<name>A0A2T4B749_9HYPO</name>
<reference evidence="4" key="1">
    <citation type="submission" date="2016-07" db="EMBL/GenBank/DDBJ databases">
        <title>Multiple horizontal gene transfer events from other fungi enriched the ability of initially mycotrophic Trichoderma (Ascomycota) to feed on dead plant biomass.</title>
        <authorList>
            <consortium name="DOE Joint Genome Institute"/>
            <person name="Atanasova L."/>
            <person name="Chenthamara K."/>
            <person name="Zhang J."/>
            <person name="Grujic M."/>
            <person name="Henrissat B."/>
            <person name="Kuo A."/>
            <person name="Aerts A."/>
            <person name="Salamov A."/>
            <person name="Lipzen A."/>
            <person name="Labutti K."/>
            <person name="Barry K."/>
            <person name="Miao Y."/>
            <person name="Rahimi M.J."/>
            <person name="Shen Q."/>
            <person name="Grigoriev I.V."/>
            <person name="Kubicek C.P."/>
            <person name="Druzhinina I.S."/>
        </authorList>
    </citation>
    <scope>NUCLEOTIDE SEQUENCE [LARGE SCALE GENOMIC DNA]</scope>
    <source>
        <strain evidence="4">TUCIM 6016</strain>
    </source>
</reference>
<accession>A0A2T4B749</accession>
<organism evidence="3 4">
    <name type="scientific">Trichoderma citrinoviride</name>
    <dbReference type="NCBI Taxonomy" id="58853"/>
    <lineage>
        <taxon>Eukaryota</taxon>
        <taxon>Fungi</taxon>
        <taxon>Dikarya</taxon>
        <taxon>Ascomycota</taxon>
        <taxon>Pezizomycotina</taxon>
        <taxon>Sordariomycetes</taxon>
        <taxon>Hypocreomycetidae</taxon>
        <taxon>Hypocreales</taxon>
        <taxon>Hypocreaceae</taxon>
        <taxon>Trichoderma</taxon>
    </lineage>
</organism>
<evidence type="ECO:0000256" key="2">
    <source>
        <dbReference type="SAM" id="SignalP"/>
    </source>
</evidence>
<protein>
    <submittedName>
        <fullName evidence="3">Uncharacterized protein</fullName>
    </submittedName>
</protein>
<evidence type="ECO:0000256" key="1">
    <source>
        <dbReference type="SAM" id="MobiDB-lite"/>
    </source>
</evidence>
<gene>
    <name evidence="3" type="ORF">BBK36DRAFT_165417</name>
</gene>
<feature type="compositionally biased region" description="Polar residues" evidence="1">
    <location>
        <begin position="145"/>
        <end position="157"/>
    </location>
</feature>
<feature type="chain" id="PRO_5015400794" evidence="2">
    <location>
        <begin position="19"/>
        <end position="335"/>
    </location>
</feature>
<keyword evidence="4" id="KW-1185">Reference proteome</keyword>
<feature type="signal peptide" evidence="2">
    <location>
        <begin position="1"/>
        <end position="18"/>
    </location>
</feature>
<evidence type="ECO:0000313" key="4">
    <source>
        <dbReference type="Proteomes" id="UP000241546"/>
    </source>
</evidence>
<dbReference type="EMBL" id="KZ680215">
    <property type="protein sequence ID" value="PTB65163.1"/>
    <property type="molecule type" value="Genomic_DNA"/>
</dbReference>
<dbReference type="RefSeq" id="XP_024748483.1">
    <property type="nucleotide sequence ID" value="XM_024897771.1"/>
</dbReference>
<dbReference type="AlphaFoldDB" id="A0A2T4B749"/>
<keyword evidence="2" id="KW-0732">Signal</keyword>
<dbReference type="Proteomes" id="UP000241546">
    <property type="component" value="Unassembled WGS sequence"/>
</dbReference>
<feature type="region of interest" description="Disordered" evidence="1">
    <location>
        <begin position="118"/>
        <end position="178"/>
    </location>
</feature>
<feature type="compositionally biased region" description="Gly residues" evidence="1">
    <location>
        <begin position="126"/>
        <end position="142"/>
    </location>
</feature>
<evidence type="ECO:0000313" key="3">
    <source>
        <dbReference type="EMBL" id="PTB65163.1"/>
    </source>
</evidence>
<sequence length="335" mass="35686">MAAPALACTCLHLPAARCWFLIAERSGTGRPDHAYCPLRTSGQLLFGFFAFRFHCPFVPSARIGGTLGTCALAVIESSNTITGTEPSLTGPDHRLAPGPVTREAGIEKIREAAELAQHTGTTERPGAGGSSSGPGWPTGGGAAAQVTSQVPSRTGRQVTALGKPEGCGQESRSDANPQAELLKRQRRRLRCSPGKAPVSISISITSIFTPITARQLRQLDRSPSPLLITNSPLPPQAADSARAAVPRSVCRHQAILRGRQQKRQKDQDGRRTSKAKPPPAQKRWNQARAGAELWSTATRSSAAALGTAEAVSSRLTPDNWGERRSRNQSWLQAMG</sequence>
<dbReference type="GeneID" id="36605889"/>
<proteinExistence type="predicted"/>
<feature type="region of interest" description="Disordered" evidence="1">
    <location>
        <begin position="223"/>
        <end position="335"/>
    </location>
</feature>